<dbReference type="GO" id="GO:0005634">
    <property type="term" value="C:nucleus"/>
    <property type="evidence" value="ECO:0000318"/>
    <property type="project" value="GO_Central"/>
</dbReference>
<dbReference type="InParanoid" id="A0A0D1DW47"/>
<comment type="similarity">
    <text evidence="2 13">Belongs to the Nth/MutY family.</text>
</comment>
<dbReference type="OrthoDB" id="10248838at2759"/>
<dbReference type="PROSITE" id="PS00764">
    <property type="entry name" value="ENDONUCLEASE_III_1"/>
    <property type="match status" value="1"/>
</dbReference>
<dbReference type="FunFam" id="1.10.340.30:FF:000002">
    <property type="entry name" value="Adenine DNA glycosylase"/>
    <property type="match status" value="1"/>
</dbReference>
<dbReference type="PANTHER" id="PTHR42944:SF1">
    <property type="entry name" value="ADENINE DNA GLYCOSYLASE"/>
    <property type="match status" value="1"/>
</dbReference>
<evidence type="ECO:0000256" key="5">
    <source>
        <dbReference type="ARBA" id="ARBA00022485"/>
    </source>
</evidence>
<protein>
    <recommendedName>
        <fullName evidence="4 13">Adenine DNA glycosylase</fullName>
        <ecNumber evidence="3 13">3.2.2.31</ecNumber>
    </recommendedName>
</protein>
<dbReference type="Gene3D" id="3.90.79.10">
    <property type="entry name" value="Nucleoside Triphosphate Pyrophosphohydrolase"/>
    <property type="match status" value="1"/>
</dbReference>
<keyword evidence="12 13" id="KW-0326">Glycosidase</keyword>
<reference evidence="16 17" key="1">
    <citation type="journal article" date="2006" name="Nature">
        <title>Insights from the genome of the biotrophic fungal plant pathogen Ustilago maydis.</title>
        <authorList>
            <person name="Kamper J."/>
            <person name="Kahmann R."/>
            <person name="Bolker M."/>
            <person name="Ma L.J."/>
            <person name="Brefort T."/>
            <person name="Saville B.J."/>
            <person name="Banuett F."/>
            <person name="Kronstad J.W."/>
            <person name="Gold S.E."/>
            <person name="Muller O."/>
            <person name="Perlin M.H."/>
            <person name="Wosten H.A."/>
            <person name="de Vries R."/>
            <person name="Ruiz-Herrera J."/>
            <person name="Reynaga-Pena C.G."/>
            <person name="Snetselaar K."/>
            <person name="McCann M."/>
            <person name="Perez-Martin J."/>
            <person name="Feldbrugge M."/>
            <person name="Basse C.W."/>
            <person name="Steinberg G."/>
            <person name="Ibeas J.I."/>
            <person name="Holloman W."/>
            <person name="Guzman P."/>
            <person name="Farman M."/>
            <person name="Stajich J.E."/>
            <person name="Sentandreu R."/>
            <person name="Gonzalez-Prieto J.M."/>
            <person name="Kennell J.C."/>
            <person name="Molina L."/>
            <person name="Schirawski J."/>
            <person name="Mendoza-Mendoza A."/>
            <person name="Greilinger D."/>
            <person name="Munch K."/>
            <person name="Rossel N."/>
            <person name="Scherer M."/>
            <person name="Vranes M."/>
            <person name="Ladendorf O."/>
            <person name="Vincon V."/>
            <person name="Fuchs U."/>
            <person name="Sandrock B."/>
            <person name="Meng S."/>
            <person name="Ho E.C."/>
            <person name="Cahill M.J."/>
            <person name="Boyce K.J."/>
            <person name="Klose J."/>
            <person name="Klosterman S.J."/>
            <person name="Deelstra H.J."/>
            <person name="Ortiz-Castellanos L."/>
            <person name="Li W."/>
            <person name="Sanchez-Alonso P."/>
            <person name="Schreier P.H."/>
            <person name="Hauser-Hahn I."/>
            <person name="Vaupel M."/>
            <person name="Koopmann E."/>
            <person name="Friedrich G."/>
            <person name="Voss H."/>
            <person name="Schluter T."/>
            <person name="Margolis J."/>
            <person name="Platt D."/>
            <person name="Swimmer C."/>
            <person name="Gnirke A."/>
            <person name="Chen F."/>
            <person name="Vysotskaia V."/>
            <person name="Mannhaupt G."/>
            <person name="Guldener U."/>
            <person name="Munsterkotter M."/>
            <person name="Haase D."/>
            <person name="Oesterheld M."/>
            <person name="Mewes H.W."/>
            <person name="Mauceli E.W."/>
            <person name="DeCaprio D."/>
            <person name="Wade C.M."/>
            <person name="Butler J."/>
            <person name="Young S."/>
            <person name="Jaffe D.B."/>
            <person name="Calvo S."/>
            <person name="Nusbaum C."/>
            <person name="Galagan J."/>
            <person name="Birren B.W."/>
        </authorList>
    </citation>
    <scope>NUCLEOTIDE SEQUENCE [LARGE SCALE GENOMIC DNA]</scope>
    <source>
        <strain evidence="17">DSM 14603 / FGSC 9021 / UM521</strain>
    </source>
</reference>
<dbReference type="GO" id="GO:0006298">
    <property type="term" value="P:mismatch repair"/>
    <property type="evidence" value="ECO:0000318"/>
    <property type="project" value="GO_Central"/>
</dbReference>
<keyword evidence="10" id="KW-0411">Iron-sulfur</keyword>
<keyword evidence="8" id="KW-0378">Hydrolase</keyword>
<dbReference type="InterPro" id="IPR015797">
    <property type="entry name" value="NUDIX_hydrolase-like_dom_sf"/>
</dbReference>
<evidence type="ECO:0000256" key="8">
    <source>
        <dbReference type="ARBA" id="ARBA00022801"/>
    </source>
</evidence>
<dbReference type="InterPro" id="IPR011257">
    <property type="entry name" value="DNA_glycosylase"/>
</dbReference>
<keyword evidence="5" id="KW-0004">4Fe-4S</keyword>
<dbReference type="SMART" id="SM00478">
    <property type="entry name" value="ENDO3c"/>
    <property type="match status" value="1"/>
</dbReference>
<dbReference type="EMBL" id="CM003150">
    <property type="protein sequence ID" value="KIS67901.1"/>
    <property type="molecule type" value="Genomic_DNA"/>
</dbReference>
<dbReference type="CDD" id="cd03431">
    <property type="entry name" value="NUDIX_DNA_Glycosylase_C-MutY"/>
    <property type="match status" value="1"/>
</dbReference>
<dbReference type="Pfam" id="PF00633">
    <property type="entry name" value="HHH"/>
    <property type="match status" value="1"/>
</dbReference>
<dbReference type="FunCoup" id="A0A0D1DW47">
    <property type="interactions" value="223"/>
</dbReference>
<keyword evidence="6" id="KW-0479">Metal-binding</keyword>
<comment type="catalytic activity">
    <reaction evidence="1 13">
        <text>Hydrolyzes free adenine bases from 7,8-dihydro-8-oxoguanine:adenine mismatched double-stranded DNA, leaving an apurinic site.</text>
        <dbReference type="EC" id="3.2.2.31"/>
    </reaction>
</comment>
<dbReference type="SUPFAM" id="SSF48150">
    <property type="entry name" value="DNA-glycosylase"/>
    <property type="match status" value="1"/>
</dbReference>
<dbReference type="InterPro" id="IPR003651">
    <property type="entry name" value="Endonuclease3_FeS-loop_motif"/>
</dbReference>
<dbReference type="InterPro" id="IPR004035">
    <property type="entry name" value="Endouclease-III_FeS-bd_BS"/>
</dbReference>
<accession>A0A0D1DW47</accession>
<dbReference type="Proteomes" id="UP000000561">
    <property type="component" value="Chromosome 11"/>
</dbReference>
<dbReference type="RefSeq" id="XP_011390563.1">
    <property type="nucleotide sequence ID" value="XM_011392261.1"/>
</dbReference>
<dbReference type="CDD" id="cd00056">
    <property type="entry name" value="ENDO3c"/>
    <property type="match status" value="1"/>
</dbReference>
<dbReference type="GO" id="GO:0051539">
    <property type="term" value="F:4 iron, 4 sulfur cluster binding"/>
    <property type="evidence" value="ECO:0007669"/>
    <property type="project" value="UniProtKB-UniRule"/>
</dbReference>
<dbReference type="Pfam" id="PF14815">
    <property type="entry name" value="NUDIX_4"/>
    <property type="match status" value="1"/>
</dbReference>
<organism evidence="16 17">
    <name type="scientific">Mycosarcoma maydis</name>
    <name type="common">Corn smut fungus</name>
    <name type="synonym">Ustilago maydis</name>
    <dbReference type="NCBI Taxonomy" id="5270"/>
    <lineage>
        <taxon>Eukaryota</taxon>
        <taxon>Fungi</taxon>
        <taxon>Dikarya</taxon>
        <taxon>Basidiomycota</taxon>
        <taxon>Ustilaginomycotina</taxon>
        <taxon>Ustilaginomycetes</taxon>
        <taxon>Ustilaginales</taxon>
        <taxon>Ustilaginaceae</taxon>
        <taxon>Mycosarcoma</taxon>
    </lineage>
</organism>
<feature type="compositionally biased region" description="Low complexity" evidence="14">
    <location>
        <begin position="553"/>
        <end position="563"/>
    </location>
</feature>
<dbReference type="Pfam" id="PF00730">
    <property type="entry name" value="HhH-GPD"/>
    <property type="match status" value="1"/>
</dbReference>
<evidence type="ECO:0000256" key="13">
    <source>
        <dbReference type="RuleBase" id="RU365096"/>
    </source>
</evidence>
<evidence type="ECO:0000259" key="15">
    <source>
        <dbReference type="SMART" id="SM00478"/>
    </source>
</evidence>
<keyword evidence="11" id="KW-0234">DNA repair</keyword>
<comment type="function">
    <text evidence="13">Adenine glycosylase active on G-A mispairs.</text>
</comment>
<gene>
    <name evidence="16" type="ORF">UMAG_11521</name>
</gene>
<evidence type="ECO:0000256" key="10">
    <source>
        <dbReference type="ARBA" id="ARBA00023014"/>
    </source>
</evidence>
<evidence type="ECO:0000256" key="12">
    <source>
        <dbReference type="ARBA" id="ARBA00023295"/>
    </source>
</evidence>
<dbReference type="SMART" id="SM00525">
    <property type="entry name" value="FES"/>
    <property type="match status" value="1"/>
</dbReference>
<feature type="region of interest" description="Disordered" evidence="14">
    <location>
        <begin position="547"/>
        <end position="572"/>
    </location>
</feature>
<dbReference type="AlphaFoldDB" id="A0A0D1DW47"/>
<feature type="region of interest" description="Disordered" evidence="14">
    <location>
        <begin position="1"/>
        <end position="38"/>
    </location>
</feature>
<evidence type="ECO:0000256" key="7">
    <source>
        <dbReference type="ARBA" id="ARBA00022763"/>
    </source>
</evidence>
<dbReference type="InterPro" id="IPR000445">
    <property type="entry name" value="HhH_motif"/>
</dbReference>
<dbReference type="GO" id="GO:0046872">
    <property type="term" value="F:metal ion binding"/>
    <property type="evidence" value="ECO:0007669"/>
    <property type="project" value="UniProtKB-UniRule"/>
</dbReference>
<dbReference type="SUPFAM" id="SSF55811">
    <property type="entry name" value="Nudix"/>
    <property type="match status" value="1"/>
</dbReference>
<dbReference type="InterPro" id="IPR023170">
    <property type="entry name" value="HhH_base_excis_C"/>
</dbReference>
<evidence type="ECO:0000313" key="17">
    <source>
        <dbReference type="Proteomes" id="UP000000561"/>
    </source>
</evidence>
<evidence type="ECO:0000256" key="6">
    <source>
        <dbReference type="ARBA" id="ARBA00022723"/>
    </source>
</evidence>
<dbReference type="GeneID" id="23567394"/>
<keyword evidence="7 13" id="KW-0227">DNA damage</keyword>
<dbReference type="GO" id="GO:0006285">
    <property type="term" value="P:base-excision repair, AP site formation"/>
    <property type="evidence" value="ECO:0007669"/>
    <property type="project" value="UniProtKB-ARBA"/>
</dbReference>
<dbReference type="STRING" id="237631.A0A0D1DW47"/>
<evidence type="ECO:0000256" key="1">
    <source>
        <dbReference type="ARBA" id="ARBA00000843"/>
    </source>
</evidence>
<dbReference type="EC" id="3.2.2.31" evidence="3 13"/>
<evidence type="ECO:0000256" key="3">
    <source>
        <dbReference type="ARBA" id="ARBA00012045"/>
    </source>
</evidence>
<dbReference type="PANTHER" id="PTHR42944">
    <property type="entry name" value="ADENINE DNA GLYCOSYLASE"/>
    <property type="match status" value="1"/>
</dbReference>
<comment type="cofactor">
    <cofactor evidence="13">
        <name>[4Fe-4S] cluster</name>
        <dbReference type="ChEBI" id="CHEBI:49883"/>
    </cofactor>
    <text evidence="13">Binds 1 [4Fe-4S] cluster.</text>
</comment>
<dbReference type="Gene3D" id="1.10.340.30">
    <property type="entry name" value="Hypothetical protein, domain 2"/>
    <property type="match status" value="1"/>
</dbReference>
<name>A0A0D1DW47_MYCMD</name>
<dbReference type="InterPro" id="IPR044298">
    <property type="entry name" value="MIG/MutY"/>
</dbReference>
<evidence type="ECO:0000256" key="11">
    <source>
        <dbReference type="ARBA" id="ARBA00023204"/>
    </source>
</evidence>
<dbReference type="KEGG" id="uma:UMAG_11521"/>
<dbReference type="eggNOG" id="KOG2457">
    <property type="taxonomic scope" value="Eukaryota"/>
</dbReference>
<dbReference type="GO" id="GO:0006284">
    <property type="term" value="P:base-excision repair"/>
    <property type="evidence" value="ECO:0000318"/>
    <property type="project" value="GO_Central"/>
</dbReference>
<sequence length="619" mass="68232">MAVSTKRRAASSSRDDYSPCASPPPSAHRPIKKAHRSLGDSESSVFKIAAILDAPSSSRHARAPARLPARMHSASYHRPQLLDHPDAIIALLTWFETVSSKRDMPWRADFIDASHYSDAAKLREARKKRAYQVWISEIMLQQTRVETVKTYWLNWMNKWPTIEALAAADPEAVLAAWRGLGYYSRATRIHTAAKRVVADPHMMGLLPETPQELEKNVPGVGPYTAGAISSIVFGQAVPIIDGNVVRVLSRQLALYANPKTKLTSHLMWATATKLVHKASALRGGKATVPGQWNQALMELGSTVCTPTKPRCDECPIQATCSAHQEAQADTIKANNKPNQAAGAEVLDIEDICTLCERFPSVQVDSISTTETHQDTNVAKQKSINNLRQATLSFGLRSASKRKRASSREPSALTTIDIERHICKFPMKLEKKTIRQEECLVCIIQRSSGEFLLEQRPASGLLASTWQFPSLTLSTTAAGSPSDQRQPVFGSKPTAKLVDPFTASLIDAKNTVESQTNLGSITHIFSHLHLTMHVYSIALRPDSAVREISNQQETSTTMTTTTTTADKNKNFGSRLGDMATRRWANVDQVEAETMGTGMRNCWLALQSQNKLLSTKTRTSK</sequence>
<evidence type="ECO:0000256" key="2">
    <source>
        <dbReference type="ARBA" id="ARBA00008343"/>
    </source>
</evidence>
<dbReference type="VEuPathDB" id="FungiDB:UMAG_11521"/>
<feature type="domain" description="HhH-GPD" evidence="15">
    <location>
        <begin position="139"/>
        <end position="302"/>
    </location>
</feature>
<evidence type="ECO:0000256" key="14">
    <source>
        <dbReference type="SAM" id="MobiDB-lite"/>
    </source>
</evidence>
<dbReference type="GO" id="GO:0035485">
    <property type="term" value="F:adenine/guanine mispair binding"/>
    <property type="evidence" value="ECO:0000318"/>
    <property type="project" value="GO_Central"/>
</dbReference>
<keyword evidence="9 13" id="KW-0408">Iron</keyword>
<dbReference type="GO" id="GO:0032357">
    <property type="term" value="F:oxidized purine DNA binding"/>
    <property type="evidence" value="ECO:0000318"/>
    <property type="project" value="GO_Central"/>
</dbReference>
<evidence type="ECO:0000313" key="16">
    <source>
        <dbReference type="EMBL" id="KIS67901.1"/>
    </source>
</evidence>
<dbReference type="InterPro" id="IPR029119">
    <property type="entry name" value="MutY_C"/>
</dbReference>
<evidence type="ECO:0000256" key="4">
    <source>
        <dbReference type="ARBA" id="ARBA00022023"/>
    </source>
</evidence>
<dbReference type="Gene3D" id="1.10.1670.10">
    <property type="entry name" value="Helix-hairpin-Helix base-excision DNA repair enzymes (C-terminal)"/>
    <property type="match status" value="1"/>
</dbReference>
<keyword evidence="17" id="KW-1185">Reference proteome</keyword>
<dbReference type="GO" id="GO:0034039">
    <property type="term" value="F:8-oxo-7,8-dihydroguanine DNA N-glycosylase activity"/>
    <property type="evidence" value="ECO:0000318"/>
    <property type="project" value="GO_Central"/>
</dbReference>
<proteinExistence type="inferred from homology"/>
<evidence type="ECO:0000256" key="9">
    <source>
        <dbReference type="ARBA" id="ARBA00023004"/>
    </source>
</evidence>
<dbReference type="GO" id="GO:0000701">
    <property type="term" value="F:purine-specific mismatch base pair DNA N-glycosylase activity"/>
    <property type="evidence" value="ECO:0000318"/>
    <property type="project" value="GO_Central"/>
</dbReference>
<dbReference type="InterPro" id="IPR003265">
    <property type="entry name" value="HhH-GPD_domain"/>
</dbReference>